<dbReference type="InterPro" id="IPR050905">
    <property type="entry name" value="Plant_NBS-LRR"/>
</dbReference>
<dbReference type="Pfam" id="PF00931">
    <property type="entry name" value="NB-ARC"/>
    <property type="match status" value="1"/>
</dbReference>
<gene>
    <name evidence="4" type="ORF">CISIN_1g044827mg</name>
</gene>
<dbReference type="AlphaFoldDB" id="A0A067EG46"/>
<dbReference type="EMBL" id="KK785025">
    <property type="protein sequence ID" value="KDO52870.1"/>
    <property type="molecule type" value="Genomic_DNA"/>
</dbReference>
<organism evidence="4 5">
    <name type="scientific">Citrus sinensis</name>
    <name type="common">Sweet orange</name>
    <name type="synonym">Citrus aurantium var. sinensis</name>
    <dbReference type="NCBI Taxonomy" id="2711"/>
    <lineage>
        <taxon>Eukaryota</taxon>
        <taxon>Viridiplantae</taxon>
        <taxon>Streptophyta</taxon>
        <taxon>Embryophyta</taxon>
        <taxon>Tracheophyta</taxon>
        <taxon>Spermatophyta</taxon>
        <taxon>Magnoliopsida</taxon>
        <taxon>eudicotyledons</taxon>
        <taxon>Gunneridae</taxon>
        <taxon>Pentapetalae</taxon>
        <taxon>rosids</taxon>
        <taxon>malvids</taxon>
        <taxon>Sapindales</taxon>
        <taxon>Rutaceae</taxon>
        <taxon>Aurantioideae</taxon>
        <taxon>Citrus</taxon>
    </lineage>
</organism>
<dbReference type="STRING" id="2711.A0A067EG46"/>
<dbReference type="PANTHER" id="PTHR33463">
    <property type="entry name" value="NB-ARC DOMAIN-CONTAINING PROTEIN-RELATED"/>
    <property type="match status" value="1"/>
</dbReference>
<dbReference type="Gene3D" id="3.40.50.300">
    <property type="entry name" value="P-loop containing nucleotide triphosphate hydrolases"/>
    <property type="match status" value="1"/>
</dbReference>
<feature type="non-terminal residue" evidence="4">
    <location>
        <position position="1"/>
    </location>
</feature>
<dbReference type="Proteomes" id="UP000027120">
    <property type="component" value="Unassembled WGS sequence"/>
</dbReference>
<keyword evidence="5" id="KW-1185">Reference proteome</keyword>
<dbReference type="GO" id="GO:0006952">
    <property type="term" value="P:defense response"/>
    <property type="evidence" value="ECO:0007669"/>
    <property type="project" value="UniProtKB-KW"/>
</dbReference>
<accession>A0A067EG46</accession>
<keyword evidence="2" id="KW-0175">Coiled coil</keyword>
<dbReference type="InterPro" id="IPR027417">
    <property type="entry name" value="P-loop_NTPase"/>
</dbReference>
<keyword evidence="1" id="KW-0611">Plant defense</keyword>
<dbReference type="SUPFAM" id="SSF52540">
    <property type="entry name" value="P-loop containing nucleoside triphosphate hydrolases"/>
    <property type="match status" value="1"/>
</dbReference>
<evidence type="ECO:0000313" key="4">
    <source>
        <dbReference type="EMBL" id="KDO52870.1"/>
    </source>
</evidence>
<evidence type="ECO:0000256" key="2">
    <source>
        <dbReference type="SAM" id="Coils"/>
    </source>
</evidence>
<dbReference type="GO" id="GO:0043531">
    <property type="term" value="F:ADP binding"/>
    <property type="evidence" value="ECO:0007669"/>
    <property type="project" value="InterPro"/>
</dbReference>
<feature type="non-terminal residue" evidence="4">
    <location>
        <position position="237"/>
    </location>
</feature>
<dbReference type="PANTHER" id="PTHR33463:SF220">
    <property type="entry name" value="NB-ARC DOMAIN-CONTAINING PROTEIN"/>
    <property type="match status" value="1"/>
</dbReference>
<name>A0A067EG46_CITSI</name>
<proteinExistence type="predicted"/>
<evidence type="ECO:0000256" key="1">
    <source>
        <dbReference type="ARBA" id="ARBA00022821"/>
    </source>
</evidence>
<reference evidence="4 5" key="1">
    <citation type="submission" date="2014-04" db="EMBL/GenBank/DDBJ databases">
        <authorList>
            <consortium name="International Citrus Genome Consortium"/>
            <person name="Gmitter F."/>
            <person name="Chen C."/>
            <person name="Farmerie W."/>
            <person name="Harkins T."/>
            <person name="Desany B."/>
            <person name="Mohiuddin M."/>
            <person name="Kodira C."/>
            <person name="Borodovsky M."/>
            <person name="Lomsadze A."/>
            <person name="Burns P."/>
            <person name="Jenkins J."/>
            <person name="Prochnik S."/>
            <person name="Shu S."/>
            <person name="Chapman J."/>
            <person name="Pitluck S."/>
            <person name="Schmutz J."/>
            <person name="Rokhsar D."/>
        </authorList>
    </citation>
    <scope>NUCLEOTIDE SEQUENCE</scope>
</reference>
<evidence type="ECO:0000313" key="5">
    <source>
        <dbReference type="Proteomes" id="UP000027120"/>
    </source>
</evidence>
<dbReference type="PRINTS" id="PR00364">
    <property type="entry name" value="DISEASERSIST"/>
</dbReference>
<feature type="domain" description="NB-ARC" evidence="3">
    <location>
        <begin position="134"/>
        <end position="237"/>
    </location>
</feature>
<dbReference type="SMR" id="A0A067EG46"/>
<dbReference type="InterPro" id="IPR002182">
    <property type="entry name" value="NB-ARC"/>
</dbReference>
<feature type="coiled-coil region" evidence="2">
    <location>
        <begin position="9"/>
        <end position="36"/>
    </location>
</feature>
<protein>
    <recommendedName>
        <fullName evidence="3">NB-ARC domain-containing protein</fullName>
    </recommendedName>
</protein>
<sequence length="237" mass="26982">CSVMKVGDVSDLEDKLIALQNELQKLTEVRNDVMRRVVVAEQHYMMKRKAQGWKLLKLKLGNYKKLNLKKLKNCLGGYCSKSCKSSYKFGKEVARKLQAVISLKGEGDFKDVAETVPEDPVDEMPLERTIVGQQATFQKVLNCLAENAIIGLYGSGGVGKTTLLKQINNNFCYGGHNFDIVIWVVVSKELKLERIQEDIGKKIRLPTDSWKNRSIENEARDIYNILRKKKFLLLLDD</sequence>
<evidence type="ECO:0000259" key="3">
    <source>
        <dbReference type="Pfam" id="PF00931"/>
    </source>
</evidence>
<dbReference type="FunFam" id="3.40.50.300:FF:001091">
    <property type="entry name" value="Probable disease resistance protein At1g61300"/>
    <property type="match status" value="1"/>
</dbReference>